<keyword evidence="3" id="KW-1185">Reference proteome</keyword>
<feature type="domain" description="URB1 N-terminal" evidence="1">
    <location>
        <begin position="59"/>
        <end position="379"/>
    </location>
</feature>
<dbReference type="OrthoDB" id="72892at2759"/>
<dbReference type="InterPro" id="IPR039844">
    <property type="entry name" value="URB1"/>
</dbReference>
<dbReference type="PANTHER" id="PTHR13500:SF0">
    <property type="entry name" value="NUCLEOLAR PRE-RIBOSOMAL-ASSOCIATED PROTEIN 1"/>
    <property type="match status" value="1"/>
</dbReference>
<dbReference type="GO" id="GO:0000463">
    <property type="term" value="P:maturation of LSU-rRNA from tricistronic rRNA transcript (SSU-rRNA, 5.8S rRNA, LSU-rRNA)"/>
    <property type="evidence" value="ECO:0007669"/>
    <property type="project" value="TreeGrafter"/>
</dbReference>
<dbReference type="GO" id="GO:0005730">
    <property type="term" value="C:nucleolus"/>
    <property type="evidence" value="ECO:0007669"/>
    <property type="project" value="TreeGrafter"/>
</dbReference>
<sequence length="817" mass="92068">MTKRPKSVNEEFVSGVPPKKAKFAQLTSNPTDLNFFLRQIEESNEDIIKEYLSESTGEELISLLETGFDRKSNELAVIFKVLATIIIRTRKDLKEVYGEVGRRLAEGVLEDTPLSFCFRALKPQGSAEAAKASLQLLSAVVSADPLLLGRSLLRSVNFEHPDWIQVARRRNTKDVNDVRTCFINFVASFLFSDNNLLIREVLEAKNAISLLLNGCFTDKTENVLLILNLLRKSVCENVTVSKTIKMRIFTRNVLKQLGYLYAYRGEALSEKAALARTDAEVDIQTVELVRESVHSLLTPLVSSSVQGLVFRERGSLDIGGKQNEHLLNFLLSPPMENPFTDNMRRQLVLDCLLACPSLFIPYMAHLSTSMTPRDTENWHHVMMFVNQLFEAFQPHLIARFSQLMELSQDMYQFVQSVVDLCLPPKCIVEVLDKASQHESASVSKTANPIYKTLKQNMRIFLTWLLTTEELKAKGSSAQPIIDSISEILPERIANDKWCKKFRKILLKEQTDLSILKSQILPTTYDQTEDEVVEEVEEQPEVSRLPQVEEVILAQSKKLRSCFEEIQSIVNDSNVKMSEECEKKLVKRWSDFTAACLNVSRNSITLFNHLATALRVFAKKYWQEGCDELTPTPKDVLIKIGSTAVFKSILFEKPIFEQVEGNEQISIPSLPLKVAFLNLLLALAEVDPKSTAGNVPTAALLASYKASLSLCGKVAAFFLNPHFSLDRLCLQLLNLLDQSGHSPAITWGMTNRSVLWGSRMMDNYLFGSTLAEAPQLRREPTPGAFLSILDADKLLSCALKFPVTRRCLVCSPIENREE</sequence>
<evidence type="ECO:0000313" key="2">
    <source>
        <dbReference type="EMBL" id="VDO00205.1"/>
    </source>
</evidence>
<proteinExistence type="predicted"/>
<dbReference type="STRING" id="102285.A0A0R3TBA8"/>
<dbReference type="EMBL" id="UZAE01002994">
    <property type="protein sequence ID" value="VDO00205.1"/>
    <property type="molecule type" value="Genomic_DNA"/>
</dbReference>
<dbReference type="GO" id="GO:0000466">
    <property type="term" value="P:maturation of 5.8S rRNA from tricistronic rRNA transcript (SSU-rRNA, 5.8S rRNA, LSU-rRNA)"/>
    <property type="evidence" value="ECO:0007669"/>
    <property type="project" value="TreeGrafter"/>
</dbReference>
<protein>
    <submittedName>
        <fullName evidence="4">Npa1 domain-containing protein</fullName>
    </submittedName>
</protein>
<evidence type="ECO:0000313" key="4">
    <source>
        <dbReference type="WBParaSite" id="HNAJ_0000434701-mRNA-1"/>
    </source>
</evidence>
<reference evidence="4" key="1">
    <citation type="submission" date="2017-02" db="UniProtKB">
        <authorList>
            <consortium name="WormBaseParasite"/>
        </authorList>
    </citation>
    <scope>IDENTIFICATION</scope>
</reference>
<dbReference type="Pfam" id="PF11707">
    <property type="entry name" value="Npa1"/>
    <property type="match status" value="1"/>
</dbReference>
<evidence type="ECO:0000313" key="3">
    <source>
        <dbReference type="Proteomes" id="UP000278807"/>
    </source>
</evidence>
<dbReference type="InterPro" id="IPR021714">
    <property type="entry name" value="URB1_N"/>
</dbReference>
<organism evidence="4">
    <name type="scientific">Rodentolepis nana</name>
    <name type="common">Dwarf tapeworm</name>
    <name type="synonym">Hymenolepis nana</name>
    <dbReference type="NCBI Taxonomy" id="102285"/>
    <lineage>
        <taxon>Eukaryota</taxon>
        <taxon>Metazoa</taxon>
        <taxon>Spiralia</taxon>
        <taxon>Lophotrochozoa</taxon>
        <taxon>Platyhelminthes</taxon>
        <taxon>Cestoda</taxon>
        <taxon>Eucestoda</taxon>
        <taxon>Cyclophyllidea</taxon>
        <taxon>Hymenolepididae</taxon>
        <taxon>Rodentolepis</taxon>
    </lineage>
</organism>
<dbReference type="Proteomes" id="UP000278807">
    <property type="component" value="Unassembled WGS sequence"/>
</dbReference>
<gene>
    <name evidence="2" type="ORF">HNAJ_LOCUS4345</name>
</gene>
<accession>A0A0R3TBA8</accession>
<dbReference type="PANTHER" id="PTHR13500">
    <property type="entry name" value="NUCLEOLAR PRERIBOSOMAL-ASSOCIATED PROTEIN 1"/>
    <property type="match status" value="1"/>
</dbReference>
<dbReference type="WBParaSite" id="HNAJ_0000434701-mRNA-1">
    <property type="protein sequence ID" value="HNAJ_0000434701-mRNA-1"/>
    <property type="gene ID" value="HNAJ_0000434701"/>
</dbReference>
<dbReference type="AlphaFoldDB" id="A0A0R3TBA8"/>
<reference evidence="2 3" key="2">
    <citation type="submission" date="2018-11" db="EMBL/GenBank/DDBJ databases">
        <authorList>
            <consortium name="Pathogen Informatics"/>
        </authorList>
    </citation>
    <scope>NUCLEOTIDE SEQUENCE [LARGE SCALE GENOMIC DNA]</scope>
</reference>
<name>A0A0R3TBA8_RODNA</name>
<evidence type="ECO:0000259" key="1">
    <source>
        <dbReference type="Pfam" id="PF11707"/>
    </source>
</evidence>